<comment type="caution">
    <text evidence="2">The sequence shown here is derived from an EMBL/GenBank/DDBJ whole genome shotgun (WGS) entry which is preliminary data.</text>
</comment>
<keyword evidence="2" id="KW-0489">Methyltransferase</keyword>
<keyword evidence="3" id="KW-1185">Reference proteome</keyword>
<evidence type="ECO:0000313" key="2">
    <source>
        <dbReference type="EMBL" id="MFJ2823454.1"/>
    </source>
</evidence>
<name>A0ABW8EJL5_STRT5</name>
<keyword evidence="2" id="KW-0808">Transferase</keyword>
<dbReference type="GO" id="GO:0008168">
    <property type="term" value="F:methyltransferase activity"/>
    <property type="evidence" value="ECO:0007669"/>
    <property type="project" value="UniProtKB-KW"/>
</dbReference>
<dbReference type="PANTHER" id="PTHR43591:SF99">
    <property type="entry name" value="OS06G0646000 PROTEIN"/>
    <property type="match status" value="1"/>
</dbReference>
<dbReference type="EMBL" id="JBIUYY010000008">
    <property type="protein sequence ID" value="MFJ2823454.1"/>
    <property type="molecule type" value="Genomic_DNA"/>
</dbReference>
<accession>A0ABW8EJL5</accession>
<dbReference type="SUPFAM" id="SSF53335">
    <property type="entry name" value="S-adenosyl-L-methionine-dependent methyltransferases"/>
    <property type="match status" value="1"/>
</dbReference>
<dbReference type="PANTHER" id="PTHR43591">
    <property type="entry name" value="METHYLTRANSFERASE"/>
    <property type="match status" value="1"/>
</dbReference>
<evidence type="ECO:0000259" key="1">
    <source>
        <dbReference type="Pfam" id="PF08241"/>
    </source>
</evidence>
<dbReference type="Gene3D" id="3.40.50.150">
    <property type="entry name" value="Vaccinia Virus protein VP39"/>
    <property type="match status" value="1"/>
</dbReference>
<dbReference type="InterPro" id="IPR029063">
    <property type="entry name" value="SAM-dependent_MTases_sf"/>
</dbReference>
<dbReference type="CDD" id="cd02440">
    <property type="entry name" value="AdoMet_MTases"/>
    <property type="match status" value="1"/>
</dbReference>
<dbReference type="Proteomes" id="UP001617351">
    <property type="component" value="Unassembled WGS sequence"/>
</dbReference>
<dbReference type="InterPro" id="IPR013216">
    <property type="entry name" value="Methyltransf_11"/>
</dbReference>
<sequence>MPVWGDGEAYEPYIGRWSRRVADEFVRRLDVPDGAAWWDVGCGTGAVTRAVLEAADPGRVVGADPSESYLRYARRAIGDPRAGFVRADARRLPAPDGAAGAAVSGLVLNFVPEPARAAAEMVRVLRPGGLAAVYVWDYTQGGMGLLRHFWDAAAEVDADAARLDEGARFPLCAPEPLRRLLRGSGLADTTVGEIVVPTRFRDFADYWEPFRGGQGPAPAYLASLPEARRELLRERLRASLPAAADGSITLSARAWTALGRRPPR</sequence>
<proteinExistence type="predicted"/>
<evidence type="ECO:0000313" key="3">
    <source>
        <dbReference type="Proteomes" id="UP001617351"/>
    </source>
</evidence>
<dbReference type="EC" id="2.1.1.-" evidence="2"/>
<dbReference type="Pfam" id="PF08241">
    <property type="entry name" value="Methyltransf_11"/>
    <property type="match status" value="1"/>
</dbReference>
<dbReference type="GO" id="GO:0032259">
    <property type="term" value="P:methylation"/>
    <property type="evidence" value="ECO:0007669"/>
    <property type="project" value="UniProtKB-KW"/>
</dbReference>
<reference evidence="2 3" key="1">
    <citation type="submission" date="2024-10" db="EMBL/GenBank/DDBJ databases">
        <title>The Natural Products Discovery Center: Release of the First 8490 Sequenced Strains for Exploring Actinobacteria Biosynthetic Diversity.</title>
        <authorList>
            <person name="Kalkreuter E."/>
            <person name="Kautsar S.A."/>
            <person name="Yang D."/>
            <person name="Bader C.D."/>
            <person name="Teijaro C.N."/>
            <person name="Fluegel L."/>
            <person name="Davis C.M."/>
            <person name="Simpson J.R."/>
            <person name="Lauterbach L."/>
            <person name="Steele A.D."/>
            <person name="Gui C."/>
            <person name="Meng S."/>
            <person name="Li G."/>
            <person name="Viehrig K."/>
            <person name="Ye F."/>
            <person name="Su P."/>
            <person name="Kiefer A.F."/>
            <person name="Nichols A."/>
            <person name="Cepeda A.J."/>
            <person name="Yan W."/>
            <person name="Fan B."/>
            <person name="Jiang Y."/>
            <person name="Adhikari A."/>
            <person name="Zheng C.-J."/>
            <person name="Schuster L."/>
            <person name="Cowan T.M."/>
            <person name="Smanski M.J."/>
            <person name="Chevrette M.G."/>
            <person name="De Carvalho L.P.S."/>
            <person name="Shen B."/>
        </authorList>
    </citation>
    <scope>NUCLEOTIDE SEQUENCE [LARGE SCALE GENOMIC DNA]</scope>
    <source>
        <strain evidence="2 3">NPDC087220</strain>
    </source>
</reference>
<gene>
    <name evidence="2" type="ORF">ACIO7M_20370</name>
</gene>
<protein>
    <submittedName>
        <fullName evidence="2">Class I SAM-dependent methyltransferase</fullName>
        <ecNumber evidence="2">2.1.1.-</ecNumber>
    </submittedName>
</protein>
<dbReference type="RefSeq" id="WP_402382945.1">
    <property type="nucleotide sequence ID" value="NZ_JBIUYY010000008.1"/>
</dbReference>
<feature type="domain" description="Methyltransferase type 11" evidence="1">
    <location>
        <begin position="39"/>
        <end position="132"/>
    </location>
</feature>
<organism evidence="2 3">
    <name type="scientific">Streptomyces toxytricini</name>
    <name type="common">Actinomyces toxytricini</name>
    <dbReference type="NCBI Taxonomy" id="67369"/>
    <lineage>
        <taxon>Bacteria</taxon>
        <taxon>Bacillati</taxon>
        <taxon>Actinomycetota</taxon>
        <taxon>Actinomycetes</taxon>
        <taxon>Kitasatosporales</taxon>
        <taxon>Streptomycetaceae</taxon>
        <taxon>Streptomyces</taxon>
    </lineage>
</organism>